<dbReference type="InterPro" id="IPR036796">
    <property type="entry name" value="Ribosomal_uL11_N_sf"/>
</dbReference>
<dbReference type="Ensembl" id="ENSLCNT00005018807.1">
    <property type="protein sequence ID" value="ENSLCNP00005016764.1"/>
    <property type="gene ID" value="ENSLCNG00005011047.1"/>
</dbReference>
<dbReference type="GO" id="GO:0003735">
    <property type="term" value="F:structural constituent of ribosome"/>
    <property type="evidence" value="ECO:0007669"/>
    <property type="project" value="InterPro"/>
</dbReference>
<protein>
    <recommendedName>
        <fullName evidence="4">Large ribosomal subunit protein uL11 N-terminal domain-containing protein</fullName>
    </recommendedName>
</protein>
<evidence type="ECO:0000313" key="6">
    <source>
        <dbReference type="Proteomes" id="UP000472241"/>
    </source>
</evidence>
<evidence type="ECO:0000256" key="2">
    <source>
        <dbReference type="ARBA" id="ARBA00022980"/>
    </source>
</evidence>
<accession>A0A667GT63</accession>
<dbReference type="Gene3D" id="3.30.1550.10">
    <property type="entry name" value="Ribosomal protein L11/L12, N-terminal domain"/>
    <property type="match status" value="1"/>
</dbReference>
<evidence type="ECO:0000256" key="3">
    <source>
        <dbReference type="ARBA" id="ARBA00023274"/>
    </source>
</evidence>
<dbReference type="GO" id="GO:0070180">
    <property type="term" value="F:large ribosomal subunit rRNA binding"/>
    <property type="evidence" value="ECO:0007669"/>
    <property type="project" value="TreeGrafter"/>
</dbReference>
<dbReference type="PANTHER" id="PTHR11661:SF2">
    <property type="entry name" value="LARGE RIBOSOMAL SUBUNIT PROTEIN UL11"/>
    <property type="match status" value="1"/>
</dbReference>
<name>A0A667GT63_LYNCA</name>
<dbReference type="Pfam" id="PF03946">
    <property type="entry name" value="Ribosomal_L11_N"/>
    <property type="match status" value="1"/>
</dbReference>
<keyword evidence="6" id="KW-1185">Reference proteome</keyword>
<dbReference type="GO" id="GO:0022625">
    <property type="term" value="C:cytosolic large ribosomal subunit"/>
    <property type="evidence" value="ECO:0007669"/>
    <property type="project" value="TreeGrafter"/>
</dbReference>
<reference evidence="5" key="2">
    <citation type="submission" date="2025-09" db="UniProtKB">
        <authorList>
            <consortium name="Ensembl"/>
        </authorList>
    </citation>
    <scope>IDENTIFICATION</scope>
</reference>
<dbReference type="SUPFAM" id="SSF54747">
    <property type="entry name" value="Ribosomal L11/L12e N-terminal domain"/>
    <property type="match status" value="1"/>
</dbReference>
<dbReference type="PANTHER" id="PTHR11661">
    <property type="entry name" value="60S RIBOSOMAL PROTEIN L12"/>
    <property type="match status" value="1"/>
</dbReference>
<dbReference type="Proteomes" id="UP000472241">
    <property type="component" value="Unplaced"/>
</dbReference>
<dbReference type="GO" id="GO:0006412">
    <property type="term" value="P:translation"/>
    <property type="evidence" value="ECO:0007669"/>
    <property type="project" value="InterPro"/>
</dbReference>
<organism evidence="5 6">
    <name type="scientific">Lynx canadensis</name>
    <name type="common">Canada lynx</name>
    <name type="synonym">Felis canadensis</name>
    <dbReference type="NCBI Taxonomy" id="61383"/>
    <lineage>
        <taxon>Eukaryota</taxon>
        <taxon>Metazoa</taxon>
        <taxon>Chordata</taxon>
        <taxon>Craniata</taxon>
        <taxon>Vertebrata</taxon>
        <taxon>Euteleostomi</taxon>
        <taxon>Mammalia</taxon>
        <taxon>Eutheria</taxon>
        <taxon>Laurasiatheria</taxon>
        <taxon>Carnivora</taxon>
        <taxon>Feliformia</taxon>
        <taxon>Felidae</taxon>
        <taxon>Felinae</taxon>
        <taxon>Lynx</taxon>
    </lineage>
</organism>
<dbReference type="SUPFAM" id="SSF46906">
    <property type="entry name" value="Ribosomal protein L11, C-terminal domain"/>
    <property type="match status" value="1"/>
</dbReference>
<dbReference type="FunFam" id="3.30.1550.10:FF:000002">
    <property type="entry name" value="60S ribosomal protein L12"/>
    <property type="match status" value="1"/>
</dbReference>
<dbReference type="InterPro" id="IPR036769">
    <property type="entry name" value="Ribosomal_uL11_C_sf"/>
</dbReference>
<feature type="domain" description="Large ribosomal subunit protein uL11 N-terminal" evidence="4">
    <location>
        <begin position="13"/>
        <end position="67"/>
    </location>
</feature>
<keyword evidence="3" id="KW-0687">Ribonucleoprotein</keyword>
<comment type="similarity">
    <text evidence="1">Belongs to the universal ribosomal protein uL11 family.</text>
</comment>
<reference evidence="5" key="1">
    <citation type="submission" date="2025-08" db="UniProtKB">
        <authorList>
            <consortium name="Ensembl"/>
        </authorList>
    </citation>
    <scope>IDENTIFICATION</scope>
</reference>
<evidence type="ECO:0000256" key="1">
    <source>
        <dbReference type="ARBA" id="ARBA00010537"/>
    </source>
</evidence>
<proteinExistence type="inferred from homology"/>
<evidence type="ECO:0000259" key="4">
    <source>
        <dbReference type="Pfam" id="PF03946"/>
    </source>
</evidence>
<dbReference type="InterPro" id="IPR020784">
    <property type="entry name" value="Ribosomal_uL11_N"/>
</dbReference>
<evidence type="ECO:0000313" key="5">
    <source>
        <dbReference type="Ensembl" id="ENSLCNP00005016764.1"/>
    </source>
</evidence>
<keyword evidence="2" id="KW-0689">Ribosomal protein</keyword>
<sequence length="182" mass="19413">MLPKFDPKEIKGIYLRCTGGAVHATSALAPKIGPLGLSLKEVCDDITNATGDGKGLRMTVKVTIQNTQAQIEVVPSGSAPMIKALKEPPRYRKEQKNIKHSGNITSDKIINIIPLSGITREILGTAQSVSCHIDGHHPHDIIDDINSGAGECPCRNCLGFSPSPPTSLFLPHLCSLSLSLSK</sequence>
<dbReference type="SMART" id="SM00649">
    <property type="entry name" value="RL11"/>
    <property type="match status" value="1"/>
</dbReference>
<dbReference type="AlphaFoldDB" id="A0A667GT63"/>
<dbReference type="InterPro" id="IPR000911">
    <property type="entry name" value="Ribosomal_uL11"/>
</dbReference>
<dbReference type="Gene3D" id="1.10.10.250">
    <property type="entry name" value="Ribosomal protein L11, C-terminal domain"/>
    <property type="match status" value="1"/>
</dbReference>